<reference evidence="10 11" key="1">
    <citation type="journal article" date="2016" name="Nat. Commun.">
        <title>Thousands of microbial genomes shed light on interconnected biogeochemical processes in an aquifer system.</title>
        <authorList>
            <person name="Anantharaman K."/>
            <person name="Brown C.T."/>
            <person name="Hug L.A."/>
            <person name="Sharon I."/>
            <person name="Castelle C.J."/>
            <person name="Probst A.J."/>
            <person name="Thomas B.C."/>
            <person name="Singh A."/>
            <person name="Wilkins M.J."/>
            <person name="Karaoz U."/>
            <person name="Brodie E.L."/>
            <person name="Williams K.H."/>
            <person name="Hubbard S.S."/>
            <person name="Banfield J.F."/>
        </authorList>
    </citation>
    <scope>NUCLEOTIDE SEQUENCE [LARGE SCALE GENOMIC DNA]</scope>
</reference>
<keyword evidence="2" id="KW-1003">Cell membrane</keyword>
<evidence type="ECO:0000313" key="10">
    <source>
        <dbReference type="EMBL" id="OGG39037.1"/>
    </source>
</evidence>
<feature type="transmembrane region" description="Helical" evidence="7">
    <location>
        <begin position="21"/>
        <end position="42"/>
    </location>
</feature>
<organism evidence="10 11">
    <name type="scientific">Candidatus Jorgensenbacteria bacterium RIFCSPHIGHO2_02_FULL_45_20</name>
    <dbReference type="NCBI Taxonomy" id="1798470"/>
    <lineage>
        <taxon>Bacteria</taxon>
        <taxon>Candidatus Joergenseniibacteriota</taxon>
    </lineage>
</organism>
<dbReference type="PANTHER" id="PTHR30572">
    <property type="entry name" value="MEMBRANE COMPONENT OF TRANSPORTER-RELATED"/>
    <property type="match status" value="1"/>
</dbReference>
<keyword evidence="4 7" id="KW-1133">Transmembrane helix</keyword>
<evidence type="ECO:0000256" key="7">
    <source>
        <dbReference type="SAM" id="Phobius"/>
    </source>
</evidence>
<sequence>MRFNDLIKNSVSSLTTHKSRSALTVLGIVIGITAIIVIVSVGSSAEGLIRGEIQSFGPENVFINPGNPSDGLFSFSGQSNAVLLKSLTTDDVHRLKNKSNVPDAALVNPSVNGSFSIAYESETMTVNTIGTGAAAFDIYNLSAANGRLFTEEEVDSKAAVVVLGKNVVKELFGSEDANPLGERVKIKGKSFKVIGVFSFIGSNMWGIDDMAMIPYTTAQEYLLGIRHFHEIAVQARDVSAVPDMVKDIKIILRDNHDVKEGEGDDFIVSTQEDMIETIDGILKAITVFLAFVAAISLLVGGVGVMNIMFVSVTERTREIGLRKSLGATNKNILSQFLLEAVLLTGGGGIAGAFMGTLITYAITIVASLALGTNFPFVFSLFGVFLGLLVSSAVGIFFGIFPAYRASKKSPMEALRYE</sequence>
<evidence type="ECO:0000256" key="5">
    <source>
        <dbReference type="ARBA" id="ARBA00023136"/>
    </source>
</evidence>
<dbReference type="EMBL" id="MFKJ01000009">
    <property type="protein sequence ID" value="OGG39037.1"/>
    <property type="molecule type" value="Genomic_DNA"/>
</dbReference>
<dbReference type="InterPro" id="IPR050250">
    <property type="entry name" value="Macrolide_Exporter_MacB"/>
</dbReference>
<evidence type="ECO:0000313" key="11">
    <source>
        <dbReference type="Proteomes" id="UP000178825"/>
    </source>
</evidence>
<evidence type="ECO:0000259" key="8">
    <source>
        <dbReference type="Pfam" id="PF02687"/>
    </source>
</evidence>
<dbReference type="Pfam" id="PF12704">
    <property type="entry name" value="MacB_PCD"/>
    <property type="match status" value="1"/>
</dbReference>
<keyword evidence="3 7" id="KW-0812">Transmembrane</keyword>
<dbReference type="AlphaFoldDB" id="A0A1F6BR65"/>
<dbReference type="GO" id="GO:0005886">
    <property type="term" value="C:plasma membrane"/>
    <property type="evidence" value="ECO:0007669"/>
    <property type="project" value="UniProtKB-SubCell"/>
</dbReference>
<evidence type="ECO:0008006" key="12">
    <source>
        <dbReference type="Google" id="ProtNLM"/>
    </source>
</evidence>
<feature type="transmembrane region" description="Helical" evidence="7">
    <location>
        <begin position="287"/>
        <end position="312"/>
    </location>
</feature>
<dbReference type="STRING" id="1798470.A3D55_01335"/>
<gene>
    <name evidence="10" type="ORF">A3D55_01335</name>
</gene>
<protein>
    <recommendedName>
        <fullName evidence="12">Multidrug ABC transporter substrate-binding protein</fullName>
    </recommendedName>
</protein>
<dbReference type="InterPro" id="IPR003838">
    <property type="entry name" value="ABC3_permease_C"/>
</dbReference>
<proteinExistence type="inferred from homology"/>
<feature type="transmembrane region" description="Helical" evidence="7">
    <location>
        <begin position="376"/>
        <end position="403"/>
    </location>
</feature>
<name>A0A1F6BR65_9BACT</name>
<dbReference type="Pfam" id="PF02687">
    <property type="entry name" value="FtsX"/>
    <property type="match status" value="1"/>
</dbReference>
<keyword evidence="5 7" id="KW-0472">Membrane</keyword>
<evidence type="ECO:0000256" key="1">
    <source>
        <dbReference type="ARBA" id="ARBA00004651"/>
    </source>
</evidence>
<feature type="domain" description="MacB-like periplasmic core" evidence="9">
    <location>
        <begin position="21"/>
        <end position="249"/>
    </location>
</feature>
<comment type="subcellular location">
    <subcellularLocation>
        <location evidence="1">Cell membrane</location>
        <topology evidence="1">Multi-pass membrane protein</topology>
    </subcellularLocation>
</comment>
<dbReference type="InterPro" id="IPR025857">
    <property type="entry name" value="MacB_PCD"/>
</dbReference>
<feature type="transmembrane region" description="Helical" evidence="7">
    <location>
        <begin position="340"/>
        <end position="370"/>
    </location>
</feature>
<evidence type="ECO:0000256" key="6">
    <source>
        <dbReference type="ARBA" id="ARBA00038076"/>
    </source>
</evidence>
<feature type="domain" description="ABC3 transporter permease C-terminal" evidence="8">
    <location>
        <begin position="291"/>
        <end position="410"/>
    </location>
</feature>
<evidence type="ECO:0000256" key="2">
    <source>
        <dbReference type="ARBA" id="ARBA00022475"/>
    </source>
</evidence>
<accession>A0A1F6BR65</accession>
<dbReference type="PANTHER" id="PTHR30572:SF4">
    <property type="entry name" value="ABC TRANSPORTER PERMEASE YTRF"/>
    <property type="match status" value="1"/>
</dbReference>
<dbReference type="GO" id="GO:0022857">
    <property type="term" value="F:transmembrane transporter activity"/>
    <property type="evidence" value="ECO:0007669"/>
    <property type="project" value="TreeGrafter"/>
</dbReference>
<evidence type="ECO:0000256" key="3">
    <source>
        <dbReference type="ARBA" id="ARBA00022692"/>
    </source>
</evidence>
<comment type="caution">
    <text evidence="10">The sequence shown here is derived from an EMBL/GenBank/DDBJ whole genome shotgun (WGS) entry which is preliminary data.</text>
</comment>
<comment type="similarity">
    <text evidence="6">Belongs to the ABC-4 integral membrane protein family.</text>
</comment>
<evidence type="ECO:0000256" key="4">
    <source>
        <dbReference type="ARBA" id="ARBA00022989"/>
    </source>
</evidence>
<dbReference type="Proteomes" id="UP000178825">
    <property type="component" value="Unassembled WGS sequence"/>
</dbReference>
<evidence type="ECO:0000259" key="9">
    <source>
        <dbReference type="Pfam" id="PF12704"/>
    </source>
</evidence>